<keyword evidence="1" id="KW-0813">Transport</keyword>
<dbReference type="InterPro" id="IPR027417">
    <property type="entry name" value="P-loop_NTPase"/>
</dbReference>
<dbReference type="GO" id="GO:0005886">
    <property type="term" value="C:plasma membrane"/>
    <property type="evidence" value="ECO:0007669"/>
    <property type="project" value="TreeGrafter"/>
</dbReference>
<gene>
    <name evidence="5" type="ORF">HW450_07605</name>
</gene>
<dbReference type="Proteomes" id="UP000515570">
    <property type="component" value="Chromosome"/>
</dbReference>
<dbReference type="PANTHER" id="PTHR24220">
    <property type="entry name" value="IMPORT ATP-BINDING PROTEIN"/>
    <property type="match status" value="1"/>
</dbReference>
<keyword evidence="2" id="KW-0547">Nucleotide-binding</keyword>
<dbReference type="GO" id="GO:0005524">
    <property type="term" value="F:ATP binding"/>
    <property type="evidence" value="ECO:0007669"/>
    <property type="project" value="UniProtKB-KW"/>
</dbReference>
<dbReference type="AlphaFoldDB" id="A0A7G5FCA5"/>
<dbReference type="GO" id="GO:0016887">
    <property type="term" value="F:ATP hydrolysis activity"/>
    <property type="evidence" value="ECO:0007669"/>
    <property type="project" value="InterPro"/>
</dbReference>
<sequence length="227" mass="24282">MEQFTLHDVTKTYGVAPVLSGINLTIGAGEKVAIMGPSGSGKSTLLHCMSGILRPTSGSVFFEGTDIAQLNDAQRSQLRLTKFGFVFQDGQLLPELTAAENIALPAMLSGTSRGKARKRALDLLEQLGLSELAHRRPANMSGGQAQRVAVARALVTRPAVIFADEPTGALDQATGHEMMQLLTTMVTGHGTTLIMVTHDAKVAKWLDRRIEIRDGIIHDDRVLGGVS</sequence>
<evidence type="ECO:0000313" key="6">
    <source>
        <dbReference type="Proteomes" id="UP000515570"/>
    </source>
</evidence>
<dbReference type="SUPFAM" id="SSF52540">
    <property type="entry name" value="P-loop containing nucleoside triphosphate hydrolases"/>
    <property type="match status" value="1"/>
</dbReference>
<reference evidence="5 6" key="1">
    <citation type="submission" date="2020-07" db="EMBL/GenBank/DDBJ databases">
        <title>non toxigenic Corynebacterium sp. nov from a clinical source.</title>
        <authorList>
            <person name="Bernier A.-M."/>
            <person name="Bernard K."/>
        </authorList>
    </citation>
    <scope>NUCLEOTIDE SEQUENCE [LARGE SCALE GENOMIC DNA]</scope>
    <source>
        <strain evidence="6">NML 93-0612</strain>
    </source>
</reference>
<evidence type="ECO:0000256" key="3">
    <source>
        <dbReference type="ARBA" id="ARBA00022840"/>
    </source>
</evidence>
<dbReference type="RefSeq" id="WP_182385055.1">
    <property type="nucleotide sequence ID" value="NZ_CP059833.1"/>
</dbReference>
<dbReference type="PROSITE" id="PS00211">
    <property type="entry name" value="ABC_TRANSPORTER_1"/>
    <property type="match status" value="1"/>
</dbReference>
<keyword evidence="3 5" id="KW-0067">ATP-binding</keyword>
<dbReference type="EMBL" id="CP059833">
    <property type="protein sequence ID" value="QMV84246.1"/>
    <property type="molecule type" value="Genomic_DNA"/>
</dbReference>
<evidence type="ECO:0000256" key="2">
    <source>
        <dbReference type="ARBA" id="ARBA00022741"/>
    </source>
</evidence>
<organism evidence="5 6">
    <name type="scientific">Corynebacterium hindlerae</name>
    <dbReference type="NCBI Taxonomy" id="699041"/>
    <lineage>
        <taxon>Bacteria</taxon>
        <taxon>Bacillati</taxon>
        <taxon>Actinomycetota</taxon>
        <taxon>Actinomycetes</taxon>
        <taxon>Mycobacteriales</taxon>
        <taxon>Corynebacteriaceae</taxon>
        <taxon>Corynebacterium</taxon>
    </lineage>
</organism>
<evidence type="ECO:0000313" key="5">
    <source>
        <dbReference type="EMBL" id="QMV84246.1"/>
    </source>
</evidence>
<name>A0A7G5FCA5_9CORY</name>
<dbReference type="Pfam" id="PF00005">
    <property type="entry name" value="ABC_tran"/>
    <property type="match status" value="1"/>
</dbReference>
<proteinExistence type="predicted"/>
<accession>A0A7G5FCA5</accession>
<feature type="domain" description="ABC transporter" evidence="4">
    <location>
        <begin position="4"/>
        <end position="226"/>
    </location>
</feature>
<dbReference type="GO" id="GO:0022857">
    <property type="term" value="F:transmembrane transporter activity"/>
    <property type="evidence" value="ECO:0007669"/>
    <property type="project" value="UniProtKB-ARBA"/>
</dbReference>
<dbReference type="FunFam" id="3.40.50.300:FF:000032">
    <property type="entry name" value="Export ABC transporter ATP-binding protein"/>
    <property type="match status" value="1"/>
</dbReference>
<dbReference type="InterPro" id="IPR003593">
    <property type="entry name" value="AAA+_ATPase"/>
</dbReference>
<dbReference type="InterPro" id="IPR017911">
    <property type="entry name" value="MacB-like_ATP-bd"/>
</dbReference>
<keyword evidence="6" id="KW-1185">Reference proteome</keyword>
<dbReference type="InterPro" id="IPR017871">
    <property type="entry name" value="ABC_transporter-like_CS"/>
</dbReference>
<dbReference type="InterPro" id="IPR003439">
    <property type="entry name" value="ABC_transporter-like_ATP-bd"/>
</dbReference>
<dbReference type="PROSITE" id="PS50893">
    <property type="entry name" value="ABC_TRANSPORTER_2"/>
    <property type="match status" value="1"/>
</dbReference>
<evidence type="ECO:0000259" key="4">
    <source>
        <dbReference type="PROSITE" id="PS50893"/>
    </source>
</evidence>
<protein>
    <submittedName>
        <fullName evidence="5">ABC transporter ATP-binding protein</fullName>
    </submittedName>
</protein>
<dbReference type="InterPro" id="IPR015854">
    <property type="entry name" value="ABC_transpr_LolD-like"/>
</dbReference>
<evidence type="ECO:0000256" key="1">
    <source>
        <dbReference type="ARBA" id="ARBA00022448"/>
    </source>
</evidence>
<dbReference type="PANTHER" id="PTHR24220:SF685">
    <property type="entry name" value="ABC TRANSPORTER RELATED"/>
    <property type="match status" value="1"/>
</dbReference>
<dbReference type="GO" id="GO:0098796">
    <property type="term" value="C:membrane protein complex"/>
    <property type="evidence" value="ECO:0007669"/>
    <property type="project" value="UniProtKB-ARBA"/>
</dbReference>
<dbReference type="SMART" id="SM00382">
    <property type="entry name" value="AAA"/>
    <property type="match status" value="1"/>
</dbReference>
<dbReference type="CDD" id="cd03255">
    <property type="entry name" value="ABC_MJ0796_LolCDE_FtsE"/>
    <property type="match status" value="1"/>
</dbReference>
<dbReference type="Gene3D" id="3.40.50.300">
    <property type="entry name" value="P-loop containing nucleotide triphosphate hydrolases"/>
    <property type="match status" value="1"/>
</dbReference>